<reference evidence="2" key="1">
    <citation type="submission" date="2019-11" db="EMBL/GenBank/DDBJ databases">
        <title>Microbial mats filling the niche in hypersaline microbial mats.</title>
        <authorList>
            <person name="Wong H.L."/>
            <person name="Macleod F.I."/>
            <person name="White R.A. III"/>
            <person name="Burns B.P."/>
        </authorList>
    </citation>
    <scope>NUCLEOTIDE SEQUENCE</scope>
    <source>
        <strain evidence="2">Rbin_158</strain>
    </source>
</reference>
<dbReference type="SUPFAM" id="SSF52980">
    <property type="entry name" value="Restriction endonuclease-like"/>
    <property type="match status" value="1"/>
</dbReference>
<dbReference type="Pfam" id="PF04471">
    <property type="entry name" value="Mrr_cat"/>
    <property type="match status" value="1"/>
</dbReference>
<evidence type="ECO:0000259" key="1">
    <source>
        <dbReference type="Pfam" id="PF04471"/>
    </source>
</evidence>
<dbReference type="InterPro" id="IPR007560">
    <property type="entry name" value="Restrct_endonuc_IV_Mrr"/>
</dbReference>
<evidence type="ECO:0000313" key="3">
    <source>
        <dbReference type="Proteomes" id="UP000649604"/>
    </source>
</evidence>
<dbReference type="Proteomes" id="UP000649604">
    <property type="component" value="Unassembled WGS sequence"/>
</dbReference>
<proteinExistence type="predicted"/>
<sequence length="455" mass="52014">MPKSDLPFGSEFSPNQIHLPTILELVVRYQGDKNGFERSLKDTFFKDNTTSERNKQKLAMNLRLSLKAYQIIDDDIRFTDFGELLYRFRNESEKLYSELAKHILLKLHGLTLVQCVQDMEAAGEKVDLIKLREWLQERGIHFPRGGKHPSMMRLWLQKAGVFTQKWRVNEARLIELAGITSEELDALAQLTPEQKAFMKALVNQGEQESYLSNDIEQLASATYGIKFNEKMLPKTVLYPLRDLGYIALERGTKSPGRGAKPFLVYPTEKLTREIILPILEQLEKQVHSDLRPLLRKPFTEILDELNDNHTYIRGLALEALAFKLMRIIDLDYVATRLRGSMTGGAEVDLIFESSRLVFSKWQIQCKNASSVRLDDIAKEVGLTHVLKSNVIVIVSTGEIGPAAREYANKIMTDSNLAIIMIDRIDIESIVKTPSFIVHAFNREAKHAMQLKKIEL</sequence>
<name>A0A9D5JXV6_9BACT</name>
<protein>
    <recommendedName>
        <fullName evidence="1">Restriction endonuclease type IV Mrr domain-containing protein</fullName>
    </recommendedName>
</protein>
<dbReference type="GO" id="GO:0004519">
    <property type="term" value="F:endonuclease activity"/>
    <property type="evidence" value="ECO:0007669"/>
    <property type="project" value="InterPro"/>
</dbReference>
<gene>
    <name evidence="2" type="ORF">GF339_17135</name>
</gene>
<dbReference type="EMBL" id="WJJP01000558">
    <property type="protein sequence ID" value="MBD3326312.1"/>
    <property type="molecule type" value="Genomic_DNA"/>
</dbReference>
<feature type="domain" description="Restriction endonuclease type IV Mrr" evidence="1">
    <location>
        <begin position="316"/>
        <end position="425"/>
    </location>
</feature>
<dbReference type="InterPro" id="IPR011335">
    <property type="entry name" value="Restrct_endonuc-II-like"/>
</dbReference>
<organism evidence="2 3">
    <name type="scientific">candidate division KSB3 bacterium</name>
    <dbReference type="NCBI Taxonomy" id="2044937"/>
    <lineage>
        <taxon>Bacteria</taxon>
        <taxon>candidate division KSB3</taxon>
    </lineage>
</organism>
<dbReference type="GO" id="GO:0003677">
    <property type="term" value="F:DNA binding"/>
    <property type="evidence" value="ECO:0007669"/>
    <property type="project" value="InterPro"/>
</dbReference>
<comment type="caution">
    <text evidence="2">The sequence shown here is derived from an EMBL/GenBank/DDBJ whole genome shotgun (WGS) entry which is preliminary data.</text>
</comment>
<dbReference type="GO" id="GO:0009307">
    <property type="term" value="P:DNA restriction-modification system"/>
    <property type="evidence" value="ECO:0007669"/>
    <property type="project" value="InterPro"/>
</dbReference>
<dbReference type="AlphaFoldDB" id="A0A9D5JXV6"/>
<accession>A0A9D5JXV6</accession>
<evidence type="ECO:0000313" key="2">
    <source>
        <dbReference type="EMBL" id="MBD3326312.1"/>
    </source>
</evidence>